<evidence type="ECO:0000259" key="2">
    <source>
        <dbReference type="Pfam" id="PF16334"/>
    </source>
</evidence>
<evidence type="ECO:0000259" key="3">
    <source>
        <dbReference type="Pfam" id="PF16335"/>
    </source>
</evidence>
<dbReference type="SUPFAM" id="SSF48208">
    <property type="entry name" value="Six-hairpin glycosidases"/>
    <property type="match status" value="1"/>
</dbReference>
<proteinExistence type="predicted"/>
<protein>
    <submittedName>
        <fullName evidence="5">Uncharacterized protein</fullName>
    </submittedName>
</protein>
<evidence type="ECO:0000313" key="5">
    <source>
        <dbReference type="EMBL" id="EFZ37458.1"/>
    </source>
</evidence>
<feature type="signal peptide" evidence="1">
    <location>
        <begin position="1"/>
        <end position="19"/>
    </location>
</feature>
<dbReference type="InterPro" id="IPR008928">
    <property type="entry name" value="6-hairpin_glycosidase_sf"/>
</dbReference>
<dbReference type="EMBL" id="AEPE02000003">
    <property type="protein sequence ID" value="EFZ37458.1"/>
    <property type="molecule type" value="Genomic_DNA"/>
</dbReference>
<keyword evidence="1" id="KW-0732">Signal</keyword>
<feature type="domain" description="Glutaminase A N-terminal" evidence="4">
    <location>
        <begin position="503"/>
        <end position="745"/>
    </location>
</feature>
<dbReference type="Pfam" id="PF16335">
    <property type="entry name" value="GtaA_6_Hairpin"/>
    <property type="match status" value="1"/>
</dbReference>
<dbReference type="PANTHER" id="PTHR31987:SF1">
    <property type="entry name" value="GLUTAMINASE A"/>
    <property type="match status" value="1"/>
</dbReference>
<dbReference type="InterPro" id="IPR032514">
    <property type="entry name" value="GtaA_central"/>
</dbReference>
<dbReference type="Gene3D" id="2.60.120.260">
    <property type="entry name" value="Galactose-binding domain-like"/>
    <property type="match status" value="1"/>
</dbReference>
<organism evidence="5 6">
    <name type="scientific">Hoylesella oralis ATCC 33269</name>
    <dbReference type="NCBI Taxonomy" id="873533"/>
    <lineage>
        <taxon>Bacteria</taxon>
        <taxon>Pseudomonadati</taxon>
        <taxon>Bacteroidota</taxon>
        <taxon>Bacteroidia</taxon>
        <taxon>Bacteroidales</taxon>
        <taxon>Prevotellaceae</taxon>
        <taxon>Hoylesella</taxon>
    </lineage>
</organism>
<dbReference type="Proteomes" id="UP000005580">
    <property type="component" value="Unassembled WGS sequence"/>
</dbReference>
<sequence>MKKILSLLALGAVCTGVSAQTDVFTPVQKSDLRAPSVPIIMADPYFQVWSPYNTLNGGTTKHYNGSDKSLVGYVRVDGKFYRFLGQGKSWFDKSKVYVPASEYDPENQWNADAMIYQGPKSEPSNYGVILGTPPNDATGKAWYEAGYALTNDDDNDTWWENRQSPFSSDATYKGKSSTIWANVDETADLYLRRKFTISKEMSGNMYLACGHDDGPCEYYINGQLVWSIPDNNPDWNNAEVVLLTQDQKNLIKTDGSENILAVHVHQDWGGAFADCGIYGEKTDAEIALVPMADAGAWNAKYSLENLTEDPGFASINYDGEADMQDGKGAFGDEGQAYRHTDWSGDNTDITIRRHFTLTKAPDPTKTYIVKFRHDDEFTLWLNGDGNEIYDNAKIKAANGTVIIRRGNNSGGTDCNKEWMDGMPADIHAIVPYTGNTWTDGTQYITRVLTAEQVALLHQGDNVLTAYAHNNRWGSNADFGIYELDVYNHPTDVATQNSVNITATQSYFNFTAGPVDLDVVFTSPQVITDQIALSTPINYVSYRAKANDGNAHSVQVYLEATPQIAVGNDANKNITNLVTANGLTFVKTGTTAQQIHRADRQNWGYLYIAADPAKNQTIGFGNYKLSSNNMMATGNVPTVADGTTYQSEGGTDEMPMILFKQDLGSSTEASGFTMLGFDDEGKAVKNVAAKATTDNEGNPVAEKTEILPGFWSTKYNSLTVAMADYAANYDANINAARTMDNTVYTDAKTAGGTKYAELCALAYRQVVAGNKLVLNTDGKALNYTTAITSGNDIQTIDAVFPEAPLFLAYNPDLAVATLKPYFKWMNERGWTRTDVPNDLGVGYPIVDNFPNIDEATGTMIGYPNQTECTANFVLEAGMAAKLGATDKTFFSDNYDRFKSFTDYLAEIVTPAKEDVFKLEGTADSFNSRIVNNSHLSAKAILAVAAFGEIAKAAGHEDEAAPYLQKAKDLAANWKANYLADTDDHYIQGYFNDGNAIKWGQKYDLAYDRMLGSGLFTDVINTEVAYYLTLIPNFKYGMPMDARYDGSVPEYGYRAKLDENVIAATLTNNDADFAKLVDPCWNYVNETPNHFALRDYYNPKTAGGYEFQARPVVGMFWAPVVAKKTTTAIDNAIVDRTTAEDTTGNVYSIDGRIVAKGVKNLNNLKKGVYIFKGKKFVVK</sequence>
<comment type="caution">
    <text evidence="5">The sequence shown here is derived from an EMBL/GenBank/DDBJ whole genome shotgun (WGS) entry which is preliminary data.</text>
</comment>
<evidence type="ECO:0000259" key="4">
    <source>
        <dbReference type="Pfam" id="PF17168"/>
    </source>
</evidence>
<name>E7RP15_9BACT</name>
<gene>
    <name evidence="5" type="ORF">HMPREF0663_10916</name>
</gene>
<dbReference type="Pfam" id="PF17168">
    <property type="entry name" value="DUF5127"/>
    <property type="match status" value="1"/>
</dbReference>
<reference evidence="5" key="1">
    <citation type="submission" date="2011-01" db="EMBL/GenBank/DDBJ databases">
        <authorList>
            <person name="Muzny D."/>
            <person name="Qin X."/>
            <person name="Buhay C."/>
            <person name="Dugan-Rocha S."/>
            <person name="Ding Y."/>
            <person name="Chen G."/>
            <person name="Hawes A."/>
            <person name="Holder M."/>
            <person name="Jhangiani S."/>
            <person name="Johnson A."/>
            <person name="Khan Z."/>
            <person name="Li Z."/>
            <person name="Liu W."/>
            <person name="Liu X."/>
            <person name="Perez L."/>
            <person name="Shen H."/>
            <person name="Wang Q."/>
            <person name="Watt J."/>
            <person name="Xi L."/>
            <person name="Xin Y."/>
            <person name="Zhou J."/>
            <person name="Deng J."/>
            <person name="Jiang H."/>
            <person name="Liu Y."/>
            <person name="Qu J."/>
            <person name="Song X.-Z."/>
            <person name="Zhang L."/>
            <person name="Villasana D."/>
            <person name="Johnson A."/>
            <person name="Liu J."/>
            <person name="Liyanage D."/>
            <person name="Lorensuhewa L."/>
            <person name="Robinson T."/>
            <person name="Song A."/>
            <person name="Song B.-B."/>
            <person name="Dinh H."/>
            <person name="Thornton R."/>
            <person name="Coyle M."/>
            <person name="Francisco L."/>
            <person name="Jackson L."/>
            <person name="Javaid M."/>
            <person name="Korchina V."/>
            <person name="Kovar C."/>
            <person name="Mata R."/>
            <person name="Mathew T."/>
            <person name="Ngo R."/>
            <person name="Nguyen L."/>
            <person name="Nguyen N."/>
            <person name="Okwuonu G."/>
            <person name="Ongeri F."/>
            <person name="Pham C."/>
            <person name="Simmons D."/>
            <person name="Wilczek-Boney K."/>
            <person name="Hale W."/>
            <person name="Jakkamsetti A."/>
            <person name="Pham P."/>
            <person name="Ruth R."/>
            <person name="San Lucas F."/>
            <person name="Warren J."/>
            <person name="Zhang J."/>
            <person name="Zhao Z."/>
            <person name="Zhou C."/>
            <person name="Zhu D."/>
            <person name="Lee S."/>
            <person name="Bess C."/>
            <person name="Blankenburg K."/>
            <person name="Forbes L."/>
            <person name="Fu Q."/>
            <person name="Gubbala S."/>
            <person name="Hirani K."/>
            <person name="Jayaseelan J.C."/>
            <person name="Lara F."/>
            <person name="Munidasa M."/>
            <person name="Palculict T."/>
            <person name="Patil S."/>
            <person name="Pu L.-L."/>
            <person name="Saada N."/>
            <person name="Tang L."/>
            <person name="Weissenberger G."/>
            <person name="Zhu Y."/>
            <person name="Hemphill L."/>
            <person name="Shang Y."/>
            <person name="Youmans B."/>
            <person name="Ayvaz T."/>
            <person name="Ross M."/>
            <person name="Santibanez J."/>
            <person name="Aqrawi P."/>
            <person name="Gross S."/>
            <person name="Joshi V."/>
            <person name="Fowler G."/>
            <person name="Nazareth L."/>
            <person name="Reid J."/>
            <person name="Worley K."/>
            <person name="Petrosino J."/>
            <person name="Highlander S."/>
            <person name="Gibbs R."/>
        </authorList>
    </citation>
    <scope>NUCLEOTIDE SEQUENCE [LARGE SCALE GENOMIC DNA]</scope>
    <source>
        <strain evidence="5">ATCC 33269</strain>
    </source>
</reference>
<accession>E7RP15</accession>
<dbReference type="PANTHER" id="PTHR31987">
    <property type="entry name" value="GLUTAMINASE A-RELATED"/>
    <property type="match status" value="1"/>
</dbReference>
<dbReference type="RefSeq" id="WP_004368130.1">
    <property type="nucleotide sequence ID" value="NZ_GL833116.1"/>
</dbReference>
<feature type="domain" description="DUF4964" evidence="2">
    <location>
        <begin position="13"/>
        <end position="87"/>
    </location>
</feature>
<dbReference type="InterPro" id="IPR033433">
    <property type="entry name" value="GtaA_N"/>
</dbReference>
<keyword evidence="6" id="KW-1185">Reference proteome</keyword>
<feature type="chain" id="PRO_5003224103" evidence="1">
    <location>
        <begin position="20"/>
        <end position="1177"/>
    </location>
</feature>
<evidence type="ECO:0000313" key="6">
    <source>
        <dbReference type="Proteomes" id="UP000005580"/>
    </source>
</evidence>
<dbReference type="AlphaFoldDB" id="E7RP15"/>
<dbReference type="HOGENOM" id="CLU_273407_0_0_10"/>
<dbReference type="STRING" id="28134.SAMN05444288_1749"/>
<dbReference type="GO" id="GO:0005975">
    <property type="term" value="P:carbohydrate metabolic process"/>
    <property type="evidence" value="ECO:0007669"/>
    <property type="project" value="InterPro"/>
</dbReference>
<dbReference type="InterPro" id="IPR032515">
    <property type="entry name" value="DUF4964"/>
</dbReference>
<evidence type="ECO:0000256" key="1">
    <source>
        <dbReference type="SAM" id="SignalP"/>
    </source>
</evidence>
<feature type="domain" description="Glutaminase A central" evidence="3">
    <location>
        <begin position="751"/>
        <end position="1116"/>
    </location>
</feature>
<dbReference type="eggNOG" id="COG3250">
    <property type="taxonomic scope" value="Bacteria"/>
</dbReference>
<dbReference type="InterPro" id="IPR052743">
    <property type="entry name" value="Glutaminase_GtaA"/>
</dbReference>
<dbReference type="Pfam" id="PF16334">
    <property type="entry name" value="DUF4964"/>
    <property type="match status" value="1"/>
</dbReference>